<evidence type="ECO:0000256" key="2">
    <source>
        <dbReference type="ARBA" id="ARBA00022692"/>
    </source>
</evidence>
<reference evidence="11" key="1">
    <citation type="journal article" date="2023" name="G3 (Bethesda)">
        <title>A reference genome for the long-term kleptoplast-retaining sea slug Elysia crispata morphotype clarki.</title>
        <authorList>
            <person name="Eastman K.E."/>
            <person name="Pendleton A.L."/>
            <person name="Shaikh M.A."/>
            <person name="Suttiyut T."/>
            <person name="Ogas R."/>
            <person name="Tomko P."/>
            <person name="Gavelis G."/>
            <person name="Widhalm J.R."/>
            <person name="Wisecaver J.H."/>
        </authorList>
    </citation>
    <scope>NUCLEOTIDE SEQUENCE</scope>
    <source>
        <strain evidence="11">ECLA1</strain>
    </source>
</reference>
<comment type="subcellular location">
    <subcellularLocation>
        <location evidence="1">Membrane</location>
        <topology evidence="1">Multi-pass membrane protein</topology>
    </subcellularLocation>
</comment>
<dbReference type="Pfam" id="PF00003">
    <property type="entry name" value="7tm_3"/>
    <property type="match status" value="1"/>
</dbReference>
<name>A0AAE1EBQ4_9GAST</name>
<protein>
    <recommendedName>
        <fullName evidence="10">G-protein coupled receptors family 3 profile domain-containing protein</fullName>
    </recommendedName>
</protein>
<evidence type="ECO:0000256" key="1">
    <source>
        <dbReference type="ARBA" id="ARBA00004141"/>
    </source>
</evidence>
<dbReference type="PROSITE" id="PS50259">
    <property type="entry name" value="G_PROTEIN_RECEP_F3_4"/>
    <property type="match status" value="1"/>
</dbReference>
<accession>A0AAE1EBQ4</accession>
<keyword evidence="7" id="KW-0325">Glycoprotein</keyword>
<sequence length="140" mass="16203">MVTVQQFTESLDRMLNTLDTSLIISQGTLRPLWPMMLSELWPLPSQMQLPSMYEEEKVLRLCFQLSSVIGSLGPSVVFGYKGILLIFGIFLAYETQNVRLKQVNKSRFVGMSIYNVEKERHQRNLNENTQLQKQVAEMED</sequence>
<dbReference type="PANTHER" id="PTHR10519:SF77">
    <property type="entry name" value="GAMMA-AMINOBUTYRIC ACID TYPE B RECEPTOR SUBUNIT 1"/>
    <property type="match status" value="1"/>
</dbReference>
<feature type="domain" description="G-protein coupled receptors family 3 profile" evidence="10">
    <location>
        <begin position="77"/>
        <end position="114"/>
    </location>
</feature>
<dbReference type="Proteomes" id="UP001283361">
    <property type="component" value="Unassembled WGS sequence"/>
</dbReference>
<evidence type="ECO:0000259" key="10">
    <source>
        <dbReference type="PROSITE" id="PS50259"/>
    </source>
</evidence>
<evidence type="ECO:0000313" key="12">
    <source>
        <dbReference type="Proteomes" id="UP001283361"/>
    </source>
</evidence>
<dbReference type="EMBL" id="JAWDGP010000421">
    <property type="protein sequence ID" value="KAK3800790.1"/>
    <property type="molecule type" value="Genomic_DNA"/>
</dbReference>
<dbReference type="GO" id="GO:0007214">
    <property type="term" value="P:gamma-aminobutyric acid signaling pathway"/>
    <property type="evidence" value="ECO:0007669"/>
    <property type="project" value="TreeGrafter"/>
</dbReference>
<keyword evidence="8" id="KW-0807">Transducer</keyword>
<dbReference type="GO" id="GO:0004965">
    <property type="term" value="F:G protein-coupled GABA receptor activity"/>
    <property type="evidence" value="ECO:0007669"/>
    <property type="project" value="InterPro"/>
</dbReference>
<evidence type="ECO:0000256" key="5">
    <source>
        <dbReference type="ARBA" id="ARBA00023136"/>
    </source>
</evidence>
<proteinExistence type="predicted"/>
<keyword evidence="2 9" id="KW-0812">Transmembrane</keyword>
<keyword evidence="6" id="KW-0675">Receptor</keyword>
<keyword evidence="5 9" id="KW-0472">Membrane</keyword>
<evidence type="ECO:0000256" key="7">
    <source>
        <dbReference type="ARBA" id="ARBA00023180"/>
    </source>
</evidence>
<dbReference type="GO" id="GO:0038039">
    <property type="term" value="C:G protein-coupled receptor heterodimeric complex"/>
    <property type="evidence" value="ECO:0007669"/>
    <property type="project" value="TreeGrafter"/>
</dbReference>
<gene>
    <name evidence="11" type="ORF">RRG08_040678</name>
</gene>
<dbReference type="AlphaFoldDB" id="A0AAE1EBQ4"/>
<keyword evidence="12" id="KW-1185">Reference proteome</keyword>
<evidence type="ECO:0000313" key="11">
    <source>
        <dbReference type="EMBL" id="KAK3800790.1"/>
    </source>
</evidence>
<evidence type="ECO:0000256" key="3">
    <source>
        <dbReference type="ARBA" id="ARBA00022989"/>
    </source>
</evidence>
<organism evidence="11 12">
    <name type="scientific">Elysia crispata</name>
    <name type="common">lettuce slug</name>
    <dbReference type="NCBI Taxonomy" id="231223"/>
    <lineage>
        <taxon>Eukaryota</taxon>
        <taxon>Metazoa</taxon>
        <taxon>Spiralia</taxon>
        <taxon>Lophotrochozoa</taxon>
        <taxon>Mollusca</taxon>
        <taxon>Gastropoda</taxon>
        <taxon>Heterobranchia</taxon>
        <taxon>Euthyneura</taxon>
        <taxon>Panpulmonata</taxon>
        <taxon>Sacoglossa</taxon>
        <taxon>Placobranchoidea</taxon>
        <taxon>Plakobranchidae</taxon>
        <taxon>Elysia</taxon>
    </lineage>
</organism>
<keyword evidence="3 9" id="KW-1133">Transmembrane helix</keyword>
<evidence type="ECO:0000256" key="4">
    <source>
        <dbReference type="ARBA" id="ARBA00023040"/>
    </source>
</evidence>
<dbReference type="InterPro" id="IPR002455">
    <property type="entry name" value="GPCR3_GABA-B"/>
</dbReference>
<feature type="transmembrane region" description="Helical" evidence="9">
    <location>
        <begin position="75"/>
        <end position="93"/>
    </location>
</feature>
<dbReference type="InterPro" id="IPR017978">
    <property type="entry name" value="GPCR_3_C"/>
</dbReference>
<evidence type="ECO:0000256" key="6">
    <source>
        <dbReference type="ARBA" id="ARBA00023170"/>
    </source>
</evidence>
<keyword evidence="4" id="KW-0297">G-protein coupled receptor</keyword>
<comment type="caution">
    <text evidence="11">The sequence shown here is derived from an EMBL/GenBank/DDBJ whole genome shotgun (WGS) entry which is preliminary data.</text>
</comment>
<evidence type="ECO:0000256" key="9">
    <source>
        <dbReference type="SAM" id="Phobius"/>
    </source>
</evidence>
<evidence type="ECO:0000256" key="8">
    <source>
        <dbReference type="ARBA" id="ARBA00023224"/>
    </source>
</evidence>
<dbReference type="PANTHER" id="PTHR10519">
    <property type="entry name" value="GABA-B RECEPTOR"/>
    <property type="match status" value="1"/>
</dbReference>